<dbReference type="GO" id="GO:0002376">
    <property type="term" value="P:immune system process"/>
    <property type="evidence" value="ECO:0007669"/>
    <property type="project" value="UniProtKB-KW"/>
</dbReference>
<gene>
    <name evidence="8" type="ORF">FisN_12Lh086</name>
</gene>
<dbReference type="GO" id="GO:0008270">
    <property type="term" value="F:zinc ion binding"/>
    <property type="evidence" value="ECO:0007669"/>
    <property type="project" value="UniProtKB-KW"/>
</dbReference>
<keyword evidence="6" id="KW-0391">Immunity</keyword>
<keyword evidence="4" id="KW-0863">Zinc-finger</keyword>
<evidence type="ECO:0000256" key="2">
    <source>
        <dbReference type="ARBA" id="ARBA00022490"/>
    </source>
</evidence>
<keyword evidence="3" id="KW-0479">Metal-binding</keyword>
<sequence>MESVDTLHQKGRLYCRQIEKYLESTSANNDDFDLGECLEKTKKTFQRGIGMAFEQGCTYSGANLRLSYASLLTRVCKSGRISSDAYQEEGLSMLNWIITHEGAVGQDVVARARAEKLQLENADLVQIVQAMKVVTGYDYGGHWSDHWYECPNGHPYFIGECGRAAFESNCIECGARIGGLGHNLLETNRPANSLISRARASIPN</sequence>
<evidence type="ECO:0000313" key="8">
    <source>
        <dbReference type="EMBL" id="GAX15208.1"/>
    </source>
</evidence>
<keyword evidence="2" id="KW-0963">Cytoplasm</keyword>
<evidence type="ECO:0000256" key="5">
    <source>
        <dbReference type="ARBA" id="ARBA00022833"/>
    </source>
</evidence>
<feature type="domain" description="RZ-type" evidence="7">
    <location>
        <begin position="119"/>
        <end position="200"/>
    </location>
</feature>
<comment type="subcellular location">
    <subcellularLocation>
        <location evidence="1">Cytoplasm</location>
    </subcellularLocation>
</comment>
<dbReference type="InterPro" id="IPR046439">
    <property type="entry name" value="ZF_RZ_dom"/>
</dbReference>
<dbReference type="AlphaFoldDB" id="A0A1Z5JN50"/>
<dbReference type="PROSITE" id="PS51981">
    <property type="entry name" value="ZF_RZ"/>
    <property type="match status" value="1"/>
</dbReference>
<evidence type="ECO:0000256" key="4">
    <source>
        <dbReference type="ARBA" id="ARBA00022771"/>
    </source>
</evidence>
<evidence type="ECO:0000259" key="7">
    <source>
        <dbReference type="PROSITE" id="PS51981"/>
    </source>
</evidence>
<proteinExistence type="predicted"/>
<evidence type="ECO:0000256" key="3">
    <source>
        <dbReference type="ARBA" id="ARBA00022723"/>
    </source>
</evidence>
<dbReference type="Pfam" id="PF20173">
    <property type="entry name" value="ZnF_RZ-type"/>
    <property type="match status" value="1"/>
</dbReference>
<dbReference type="OrthoDB" id="47599at2759"/>
<evidence type="ECO:0000256" key="1">
    <source>
        <dbReference type="ARBA" id="ARBA00004496"/>
    </source>
</evidence>
<organism evidence="8 9">
    <name type="scientific">Fistulifera solaris</name>
    <name type="common">Oleaginous diatom</name>
    <dbReference type="NCBI Taxonomy" id="1519565"/>
    <lineage>
        <taxon>Eukaryota</taxon>
        <taxon>Sar</taxon>
        <taxon>Stramenopiles</taxon>
        <taxon>Ochrophyta</taxon>
        <taxon>Bacillariophyta</taxon>
        <taxon>Bacillariophyceae</taxon>
        <taxon>Bacillariophycidae</taxon>
        <taxon>Naviculales</taxon>
        <taxon>Naviculaceae</taxon>
        <taxon>Fistulifera</taxon>
    </lineage>
</organism>
<reference evidence="8 9" key="1">
    <citation type="journal article" date="2015" name="Plant Cell">
        <title>Oil accumulation by the oleaginous diatom Fistulifera solaris as revealed by the genome and transcriptome.</title>
        <authorList>
            <person name="Tanaka T."/>
            <person name="Maeda Y."/>
            <person name="Veluchamy A."/>
            <person name="Tanaka M."/>
            <person name="Abida H."/>
            <person name="Marechal E."/>
            <person name="Bowler C."/>
            <person name="Muto M."/>
            <person name="Sunaga Y."/>
            <person name="Tanaka M."/>
            <person name="Yoshino T."/>
            <person name="Taniguchi T."/>
            <person name="Fukuda Y."/>
            <person name="Nemoto M."/>
            <person name="Matsumoto M."/>
            <person name="Wong P.S."/>
            <person name="Aburatani S."/>
            <person name="Fujibuchi W."/>
        </authorList>
    </citation>
    <scope>NUCLEOTIDE SEQUENCE [LARGE SCALE GENOMIC DNA]</scope>
    <source>
        <strain evidence="8 9">JPCC DA0580</strain>
    </source>
</reference>
<accession>A0A1Z5JN50</accession>
<name>A0A1Z5JN50_FISSO</name>
<comment type="caution">
    <text evidence="8">The sequence shown here is derived from an EMBL/GenBank/DDBJ whole genome shotgun (WGS) entry which is preliminary data.</text>
</comment>
<keyword evidence="5" id="KW-0862">Zinc</keyword>
<protein>
    <recommendedName>
        <fullName evidence="7">RZ-type domain-containing protein</fullName>
    </recommendedName>
</protein>
<evidence type="ECO:0000256" key="6">
    <source>
        <dbReference type="ARBA" id="ARBA00022859"/>
    </source>
</evidence>
<dbReference type="InParanoid" id="A0A1Z5JN50"/>
<evidence type="ECO:0000313" key="9">
    <source>
        <dbReference type="Proteomes" id="UP000198406"/>
    </source>
</evidence>
<dbReference type="Proteomes" id="UP000198406">
    <property type="component" value="Unassembled WGS sequence"/>
</dbReference>
<keyword evidence="9" id="KW-1185">Reference proteome</keyword>
<dbReference type="EMBL" id="BDSP01000087">
    <property type="protein sequence ID" value="GAX15208.1"/>
    <property type="molecule type" value="Genomic_DNA"/>
</dbReference>
<dbReference type="GO" id="GO:0005737">
    <property type="term" value="C:cytoplasm"/>
    <property type="evidence" value="ECO:0007669"/>
    <property type="project" value="UniProtKB-SubCell"/>
</dbReference>